<dbReference type="PANTHER" id="PTHR10353:SF302">
    <property type="entry name" value="BETA-GLUCOSIDASE 40"/>
    <property type="match status" value="1"/>
</dbReference>
<evidence type="ECO:0000256" key="2">
    <source>
        <dbReference type="ARBA" id="ARBA00022801"/>
    </source>
</evidence>
<evidence type="ECO:0000256" key="1">
    <source>
        <dbReference type="ARBA" id="ARBA00010838"/>
    </source>
</evidence>
<evidence type="ECO:0008006" key="7">
    <source>
        <dbReference type="Google" id="ProtNLM"/>
    </source>
</evidence>
<dbReference type="EMBL" id="JAUHHV010000008">
    <property type="protein sequence ID" value="KAK1416006.1"/>
    <property type="molecule type" value="Genomic_DNA"/>
</dbReference>
<dbReference type="InterPro" id="IPR001360">
    <property type="entry name" value="Glyco_hydro_1"/>
</dbReference>
<keyword evidence="6" id="KW-1185">Reference proteome</keyword>
<organism evidence="5 6">
    <name type="scientific">Tagetes erecta</name>
    <name type="common">African marigold</name>
    <dbReference type="NCBI Taxonomy" id="13708"/>
    <lineage>
        <taxon>Eukaryota</taxon>
        <taxon>Viridiplantae</taxon>
        <taxon>Streptophyta</taxon>
        <taxon>Embryophyta</taxon>
        <taxon>Tracheophyta</taxon>
        <taxon>Spermatophyta</taxon>
        <taxon>Magnoliopsida</taxon>
        <taxon>eudicotyledons</taxon>
        <taxon>Gunneridae</taxon>
        <taxon>Pentapetalae</taxon>
        <taxon>asterids</taxon>
        <taxon>campanulids</taxon>
        <taxon>Asterales</taxon>
        <taxon>Asteraceae</taxon>
        <taxon>Asteroideae</taxon>
        <taxon>Heliantheae alliance</taxon>
        <taxon>Tageteae</taxon>
        <taxon>Tagetes</taxon>
    </lineage>
</organism>
<dbReference type="GO" id="GO:0005975">
    <property type="term" value="P:carbohydrate metabolic process"/>
    <property type="evidence" value="ECO:0007669"/>
    <property type="project" value="InterPro"/>
</dbReference>
<evidence type="ECO:0000313" key="5">
    <source>
        <dbReference type="EMBL" id="KAK1416006.1"/>
    </source>
</evidence>
<keyword evidence="4" id="KW-0732">Signal</keyword>
<gene>
    <name evidence="5" type="ORF">QVD17_31794</name>
</gene>
<dbReference type="PRINTS" id="PR00131">
    <property type="entry name" value="GLHYDRLASE1"/>
</dbReference>
<comment type="similarity">
    <text evidence="1 3">Belongs to the glycosyl hydrolase 1 family.</text>
</comment>
<name>A0AAD8K7Q5_TARER</name>
<dbReference type="PROSITE" id="PS00653">
    <property type="entry name" value="GLYCOSYL_HYDROL_F1_2"/>
    <property type="match status" value="1"/>
</dbReference>
<sequence length="405" mass="46081">MLFKMQTVVLLALGIVHLLLNGCFADGINRKNFPNDFIFGTGSSAYQYEGAVKEDGRGQTIWDKIAKNFGNASDSSNADITVDQYHLYEANGSGHINQAGIDHYNALINSLLAHIYGDALHELGHHSTERYIVAHNLLLSHASAYHIYKRKYKAKQNGRIGIAFDLTWYIPGTNKSEDIEATQRAQNYQLGWFLDPIMFGDYPTSMRQIIGDRLPRFSKSQIHLLKGSLDFVGVNHYTTWYALHNKPSIIGTFVNDSNADSRSILLPFKDGKAIGERAHSEWLYIVPWGIRSALNYLKNKYENPLVIITENGMDYQNIPSLPIEEALKDDKRIKFHNAYLTNVLAAIKYDGCNVKGYFAWSLLDNWEWLTGFGSRFGLYYVDYNDNLKRHAKDSAIWFKNFLNVG</sequence>
<evidence type="ECO:0000256" key="4">
    <source>
        <dbReference type="SAM" id="SignalP"/>
    </source>
</evidence>
<feature type="signal peptide" evidence="4">
    <location>
        <begin position="1"/>
        <end position="25"/>
    </location>
</feature>
<dbReference type="InterPro" id="IPR017853">
    <property type="entry name" value="GH"/>
</dbReference>
<proteinExistence type="inferred from homology"/>
<evidence type="ECO:0000256" key="3">
    <source>
        <dbReference type="RuleBase" id="RU003690"/>
    </source>
</evidence>
<dbReference type="AlphaFoldDB" id="A0AAD8K7Q5"/>
<evidence type="ECO:0000313" key="6">
    <source>
        <dbReference type="Proteomes" id="UP001229421"/>
    </source>
</evidence>
<feature type="chain" id="PRO_5042034561" description="Beta-glucosidase" evidence="4">
    <location>
        <begin position="26"/>
        <end position="405"/>
    </location>
</feature>
<dbReference type="PANTHER" id="PTHR10353">
    <property type="entry name" value="GLYCOSYL HYDROLASE"/>
    <property type="match status" value="1"/>
</dbReference>
<dbReference type="Gene3D" id="3.20.20.80">
    <property type="entry name" value="Glycosidases"/>
    <property type="match status" value="2"/>
</dbReference>
<dbReference type="InterPro" id="IPR033132">
    <property type="entry name" value="GH_1_N_CS"/>
</dbReference>
<reference evidence="5" key="1">
    <citation type="journal article" date="2023" name="bioRxiv">
        <title>Improved chromosome-level genome assembly for marigold (Tagetes erecta).</title>
        <authorList>
            <person name="Jiang F."/>
            <person name="Yuan L."/>
            <person name="Wang S."/>
            <person name="Wang H."/>
            <person name="Xu D."/>
            <person name="Wang A."/>
            <person name="Fan W."/>
        </authorList>
    </citation>
    <scope>NUCLEOTIDE SEQUENCE</scope>
    <source>
        <strain evidence="5">WSJ</strain>
        <tissue evidence="5">Leaf</tissue>
    </source>
</reference>
<accession>A0AAD8K7Q5</accession>
<comment type="caution">
    <text evidence="5">The sequence shown here is derived from an EMBL/GenBank/DDBJ whole genome shotgun (WGS) entry which is preliminary data.</text>
</comment>
<dbReference type="Proteomes" id="UP001229421">
    <property type="component" value="Unassembled WGS sequence"/>
</dbReference>
<dbReference type="SUPFAM" id="SSF51445">
    <property type="entry name" value="(Trans)glycosidases"/>
    <property type="match status" value="1"/>
</dbReference>
<dbReference type="Pfam" id="PF00232">
    <property type="entry name" value="Glyco_hydro_1"/>
    <property type="match status" value="2"/>
</dbReference>
<dbReference type="GO" id="GO:0008422">
    <property type="term" value="F:beta-glucosidase activity"/>
    <property type="evidence" value="ECO:0007669"/>
    <property type="project" value="TreeGrafter"/>
</dbReference>
<keyword evidence="2" id="KW-0378">Hydrolase</keyword>
<protein>
    <recommendedName>
        <fullName evidence="7">Beta-glucosidase</fullName>
    </recommendedName>
</protein>